<reference evidence="3 4" key="1">
    <citation type="submission" date="2016-03" db="EMBL/GenBank/DDBJ databases">
        <title>Comparative genomics of Pseudogymnoascus destructans, the fungus causing white-nose syndrome of bats.</title>
        <authorList>
            <person name="Palmer J.M."/>
            <person name="Drees K.P."/>
            <person name="Foster J.T."/>
            <person name="Lindner D.L."/>
        </authorList>
    </citation>
    <scope>NUCLEOTIDE SEQUENCE [LARGE SCALE GENOMIC DNA]</scope>
    <source>
        <strain evidence="3 4">UAMH 10579</strain>
    </source>
</reference>
<dbReference type="GeneID" id="28837291"/>
<evidence type="ECO:0000259" key="2">
    <source>
        <dbReference type="PROSITE" id="PS50181"/>
    </source>
</evidence>
<name>A0A1B8GQD5_9PEZI</name>
<dbReference type="SUPFAM" id="SSF81383">
    <property type="entry name" value="F-box domain"/>
    <property type="match status" value="1"/>
</dbReference>
<organism evidence="3 4">
    <name type="scientific">Pseudogymnoascus verrucosus</name>
    <dbReference type="NCBI Taxonomy" id="342668"/>
    <lineage>
        <taxon>Eukaryota</taxon>
        <taxon>Fungi</taxon>
        <taxon>Dikarya</taxon>
        <taxon>Ascomycota</taxon>
        <taxon>Pezizomycotina</taxon>
        <taxon>Leotiomycetes</taxon>
        <taxon>Thelebolales</taxon>
        <taxon>Thelebolaceae</taxon>
        <taxon>Pseudogymnoascus</taxon>
    </lineage>
</organism>
<feature type="coiled-coil region" evidence="1">
    <location>
        <begin position="186"/>
        <end position="213"/>
    </location>
</feature>
<dbReference type="PROSITE" id="PS50181">
    <property type="entry name" value="FBOX"/>
    <property type="match status" value="1"/>
</dbReference>
<evidence type="ECO:0000313" key="4">
    <source>
        <dbReference type="Proteomes" id="UP000091956"/>
    </source>
</evidence>
<dbReference type="AlphaFoldDB" id="A0A1B8GQD5"/>
<dbReference type="EMBL" id="KV460219">
    <property type="protein sequence ID" value="OBT98049.2"/>
    <property type="molecule type" value="Genomic_DNA"/>
</dbReference>
<evidence type="ECO:0000313" key="3">
    <source>
        <dbReference type="EMBL" id="OBT98049.2"/>
    </source>
</evidence>
<keyword evidence="4" id="KW-1185">Reference proteome</keyword>
<dbReference type="InterPro" id="IPR036047">
    <property type="entry name" value="F-box-like_dom_sf"/>
</dbReference>
<protein>
    <recommendedName>
        <fullName evidence="2">F-box domain-containing protein</fullName>
    </recommendedName>
</protein>
<sequence>MDRQELQRESGVVFHPACFELYRIVSEDTFGAVNMNGLVQLRNICCTRNRNFCDWGDDVDRCKEQCWQHIPGTEYLVANPVFIPGFRDICENALQTNKDFDVQQSAFSQRERHREHSVSADPFLKLPTEIVQNVVSFLNSQEIASMRLASHAFEHLPISLWHRLILAEMPFIYEARLKDVTPYTWASQDVNMLQNLRKEVEEWQSQRQRKARDLEHDPELEAKFLATEPEVPPWHTESNLKRLKEKSLKIKKRLQPIALPHDKTNWYQLYSDIIRHWKDLKGLQNRERIWETVYDICDEIINNAVDDMMKDQYAVLRRDESDDMDEA</sequence>
<accession>A0A1B8GQD5</accession>
<evidence type="ECO:0000256" key="1">
    <source>
        <dbReference type="SAM" id="Coils"/>
    </source>
</evidence>
<dbReference type="InterPro" id="IPR001810">
    <property type="entry name" value="F-box_dom"/>
</dbReference>
<dbReference type="STRING" id="342668.A0A1B8GQD5"/>
<keyword evidence="1" id="KW-0175">Coiled coil</keyword>
<dbReference type="Proteomes" id="UP000091956">
    <property type="component" value="Unassembled WGS sequence"/>
</dbReference>
<reference evidence="4" key="2">
    <citation type="journal article" date="2018" name="Nat. Commun.">
        <title>Extreme sensitivity to ultraviolet light in the fungal pathogen causing white-nose syndrome of bats.</title>
        <authorList>
            <person name="Palmer J.M."/>
            <person name="Drees K.P."/>
            <person name="Foster J.T."/>
            <person name="Lindner D.L."/>
        </authorList>
    </citation>
    <scope>NUCLEOTIDE SEQUENCE [LARGE SCALE GENOMIC DNA]</scope>
    <source>
        <strain evidence="4">UAMH 10579</strain>
    </source>
</reference>
<dbReference type="RefSeq" id="XP_059319819.1">
    <property type="nucleotide sequence ID" value="XM_059463576.1"/>
</dbReference>
<proteinExistence type="predicted"/>
<feature type="domain" description="F-box" evidence="2">
    <location>
        <begin position="120"/>
        <end position="164"/>
    </location>
</feature>
<gene>
    <name evidence="3" type="ORF">VE01_03905</name>
</gene>